<gene>
    <name evidence="1" type="ORF">S12H4_49833</name>
</gene>
<dbReference type="AlphaFoldDB" id="X1VII5"/>
<sequence>PLWAFVGSKVIGRKSGSITKNEKETISDVLDVVKFLKKIIENKSLLEDNTSKIFKGESGLPDKAGKDIFKDKFKYIKEKNWNTPDIFKSLFNHANGSLYLFELKSAEGEIGLKIGEGDYFGIINIGDVSGFKKLLEEEGIEVGIDTFTSSLFEQINNHDSNINLLIGAKKFIEGWDSWRVCSMSLLNIGRGEGPQIIQLFGRGVRLKGKELSLKRSNENKDEIKSLETLNIFGLNADYINVFLEMV</sequence>
<evidence type="ECO:0000313" key="1">
    <source>
        <dbReference type="EMBL" id="GAJ14926.1"/>
    </source>
</evidence>
<reference evidence="1" key="1">
    <citation type="journal article" date="2014" name="Front. Microbiol.">
        <title>High frequency of phylogenetically diverse reductive dehalogenase-homologous genes in deep subseafloor sedimentary metagenomes.</title>
        <authorList>
            <person name="Kawai M."/>
            <person name="Futagami T."/>
            <person name="Toyoda A."/>
            <person name="Takaki Y."/>
            <person name="Nishi S."/>
            <person name="Hori S."/>
            <person name="Arai W."/>
            <person name="Tsubouchi T."/>
            <person name="Morono Y."/>
            <person name="Uchiyama I."/>
            <person name="Ito T."/>
            <person name="Fujiyama A."/>
            <person name="Inagaki F."/>
            <person name="Takami H."/>
        </authorList>
    </citation>
    <scope>NUCLEOTIDE SEQUENCE</scope>
    <source>
        <strain evidence="1">Expedition CK06-06</strain>
    </source>
</reference>
<feature type="non-terminal residue" evidence="1">
    <location>
        <position position="246"/>
    </location>
</feature>
<accession>X1VII5</accession>
<comment type="caution">
    <text evidence="1">The sequence shown here is derived from an EMBL/GenBank/DDBJ whole genome shotgun (WGS) entry which is preliminary data.</text>
</comment>
<feature type="non-terminal residue" evidence="1">
    <location>
        <position position="1"/>
    </location>
</feature>
<proteinExistence type="predicted"/>
<protein>
    <submittedName>
        <fullName evidence="1">Uncharacterized protein</fullName>
    </submittedName>
</protein>
<dbReference type="EMBL" id="BARW01031307">
    <property type="protein sequence ID" value="GAJ14926.1"/>
    <property type="molecule type" value="Genomic_DNA"/>
</dbReference>
<name>X1VII5_9ZZZZ</name>
<organism evidence="1">
    <name type="scientific">marine sediment metagenome</name>
    <dbReference type="NCBI Taxonomy" id="412755"/>
    <lineage>
        <taxon>unclassified sequences</taxon>
        <taxon>metagenomes</taxon>
        <taxon>ecological metagenomes</taxon>
    </lineage>
</organism>